<dbReference type="eggNOG" id="arCOG12559">
    <property type="taxonomic scope" value="Archaea"/>
</dbReference>
<protein>
    <recommendedName>
        <fullName evidence="3">Lipoprotein</fullName>
    </recommendedName>
</protein>
<reference evidence="1 2" key="2">
    <citation type="journal article" date="2008" name="Int. J. Syst. Evol. Microbiol.">
        <title>Methanocella paludicola gen. nov., sp. nov., a methane-producing archaeon, the first isolate of the lineage 'Rice Cluster I', and proposal of the new archaeal order Methanocellales ord. nov.</title>
        <authorList>
            <person name="Sakai S."/>
            <person name="Imachi H."/>
            <person name="Hanada S."/>
            <person name="Ohashi A."/>
            <person name="Harada H."/>
            <person name="Kamagata Y."/>
        </authorList>
    </citation>
    <scope>NUCLEOTIDE SEQUENCE [LARGE SCALE GENOMIC DNA]</scope>
    <source>
        <strain evidence="2">DSM 17711 / JCM 13418 / NBRC 101707 / SANAE</strain>
    </source>
</reference>
<evidence type="ECO:0000313" key="2">
    <source>
        <dbReference type="Proteomes" id="UP000001882"/>
    </source>
</evidence>
<keyword evidence="2" id="KW-1185">Reference proteome</keyword>
<dbReference type="InParanoid" id="D1YY73"/>
<proteinExistence type="predicted"/>
<organism evidence="1 2">
    <name type="scientific">Methanocella paludicola (strain DSM 17711 / JCM 13418 / NBRC 101707 / SANAE)</name>
    <dbReference type="NCBI Taxonomy" id="304371"/>
    <lineage>
        <taxon>Archaea</taxon>
        <taxon>Methanobacteriati</taxon>
        <taxon>Methanobacteriota</taxon>
        <taxon>Stenosarchaea group</taxon>
        <taxon>Methanomicrobia</taxon>
        <taxon>Methanocellales</taxon>
        <taxon>Methanocellaceae</taxon>
        <taxon>Methanocella</taxon>
    </lineage>
</organism>
<dbReference type="EMBL" id="AP011532">
    <property type="protein sequence ID" value="BAI61395.1"/>
    <property type="molecule type" value="Genomic_DNA"/>
</dbReference>
<accession>D1YY73</accession>
<evidence type="ECO:0008006" key="3">
    <source>
        <dbReference type="Google" id="ProtNLM"/>
    </source>
</evidence>
<name>D1YY73_METPS</name>
<evidence type="ECO:0000313" key="1">
    <source>
        <dbReference type="EMBL" id="BAI61395.1"/>
    </source>
</evidence>
<dbReference type="OrthoDB" id="384224at2157"/>
<dbReference type="RefSeq" id="WP_012900074.1">
    <property type="nucleotide sequence ID" value="NC_013665.1"/>
</dbReference>
<sequence length="116" mass="11951">MKYKLLLLAILAIVLVMSGCVTNLQESKNGTPLFTAMKSNNTTLMIMLIDMNGAGSVTGLHVDSPAIGSPDVVASGTSVPAGKEIKITDPALAGKINISISSTVDGKKMTVLNGSF</sequence>
<gene>
    <name evidence="1" type="ordered locus">MCP_1323</name>
</gene>
<dbReference type="KEGG" id="mpd:MCP_1323"/>
<reference evidence="1 2" key="1">
    <citation type="journal article" date="2007" name="Appl. Environ. Microbiol.">
        <title>Isolation of key methanogens for global methane emission from rice paddy fields: a novel isolate affiliated with the clone cluster rice cluster I.</title>
        <authorList>
            <person name="Sakai S."/>
            <person name="Imachi H."/>
            <person name="Sekiguchi Y."/>
            <person name="Ohashi A."/>
            <person name="Harada H."/>
            <person name="Kamagata Y."/>
        </authorList>
    </citation>
    <scope>NUCLEOTIDE SEQUENCE [LARGE SCALE GENOMIC DNA]</scope>
    <source>
        <strain evidence="2">DSM 17711 / JCM 13418 / NBRC 101707 / SANAE</strain>
    </source>
</reference>
<reference evidence="2" key="3">
    <citation type="journal article" date="2011" name="PLoS ONE">
        <title>Genome sequence of a mesophilic hydrogenotrophic methanogen Methanocella paludicola, the first cultivated representative of the order Methanocellales.</title>
        <authorList>
            <person name="Sakai S."/>
            <person name="Takaki Y."/>
            <person name="Shimamura S."/>
            <person name="Sekine M."/>
            <person name="Tajima T."/>
            <person name="Kosugi H."/>
            <person name="Ichikawa N."/>
            <person name="Tasumi E."/>
            <person name="Hiraki A.T."/>
            <person name="Shimizu A."/>
            <person name="Kato Y."/>
            <person name="Nishiko R."/>
            <person name="Mori K."/>
            <person name="Fujita N."/>
            <person name="Imachi H."/>
            <person name="Takai K."/>
        </authorList>
    </citation>
    <scope>NUCLEOTIDE SEQUENCE [LARGE SCALE GENOMIC DNA]</scope>
    <source>
        <strain evidence="2">DSM 17711 / JCM 13418 / NBRC 101707 / SANAE</strain>
    </source>
</reference>
<dbReference type="STRING" id="304371.MCP_1323"/>
<dbReference type="AlphaFoldDB" id="D1YY73"/>
<dbReference type="PROSITE" id="PS51257">
    <property type="entry name" value="PROKAR_LIPOPROTEIN"/>
    <property type="match status" value="1"/>
</dbReference>
<dbReference type="Proteomes" id="UP000001882">
    <property type="component" value="Chromosome"/>
</dbReference>
<dbReference type="GeneID" id="8681291"/>